<name>J3KGD3_COCIM</name>
<dbReference type="AlphaFoldDB" id="J3KGD3"/>
<dbReference type="InParanoid" id="J3KGD3"/>
<organism evidence="2 3">
    <name type="scientific">Coccidioides immitis (strain RS)</name>
    <name type="common">Valley fever fungus</name>
    <dbReference type="NCBI Taxonomy" id="246410"/>
    <lineage>
        <taxon>Eukaryota</taxon>
        <taxon>Fungi</taxon>
        <taxon>Dikarya</taxon>
        <taxon>Ascomycota</taxon>
        <taxon>Pezizomycotina</taxon>
        <taxon>Eurotiomycetes</taxon>
        <taxon>Eurotiomycetidae</taxon>
        <taxon>Onygenales</taxon>
        <taxon>Onygenaceae</taxon>
        <taxon>Coccidioides</taxon>
    </lineage>
</organism>
<reference evidence="3" key="1">
    <citation type="journal article" date="2009" name="Genome Res.">
        <title>Comparative genomic analyses of the human fungal pathogens Coccidioides and their relatives.</title>
        <authorList>
            <person name="Sharpton T.J."/>
            <person name="Stajich J.E."/>
            <person name="Rounsley S.D."/>
            <person name="Gardner M.J."/>
            <person name="Wortman J.R."/>
            <person name="Jordar V.S."/>
            <person name="Maiti R."/>
            <person name="Kodira C.D."/>
            <person name="Neafsey D.E."/>
            <person name="Zeng Q."/>
            <person name="Hung C.-Y."/>
            <person name="McMahan C."/>
            <person name="Muszewska A."/>
            <person name="Grynberg M."/>
            <person name="Mandel M.A."/>
            <person name="Kellner E.M."/>
            <person name="Barker B.M."/>
            <person name="Galgiani J.N."/>
            <person name="Orbach M.J."/>
            <person name="Kirkland T.N."/>
            <person name="Cole G.T."/>
            <person name="Henn M.R."/>
            <person name="Birren B.W."/>
            <person name="Taylor J.W."/>
        </authorList>
    </citation>
    <scope>NUCLEOTIDE SEQUENCE [LARGE SCALE GENOMIC DNA]</scope>
    <source>
        <strain evidence="3">RS</strain>
    </source>
</reference>
<proteinExistence type="predicted"/>
<keyword evidence="3" id="KW-1185">Reference proteome</keyword>
<dbReference type="VEuPathDB" id="FungiDB:CIMG_00144"/>
<evidence type="ECO:0000259" key="1">
    <source>
        <dbReference type="PROSITE" id="PS50181"/>
    </source>
</evidence>
<dbReference type="InterPro" id="IPR001810">
    <property type="entry name" value="F-box_dom"/>
</dbReference>
<dbReference type="RefSeq" id="XP_001246373.1">
    <property type="nucleotide sequence ID" value="XM_001246372.1"/>
</dbReference>
<accession>J3KGD3</accession>
<evidence type="ECO:0000313" key="2">
    <source>
        <dbReference type="EMBL" id="EAS34790.3"/>
    </source>
</evidence>
<dbReference type="Proteomes" id="UP000001261">
    <property type="component" value="Unassembled WGS sequence"/>
</dbReference>
<dbReference type="Pfam" id="PF00646">
    <property type="entry name" value="F-box"/>
    <property type="match status" value="1"/>
</dbReference>
<feature type="domain" description="F-box" evidence="1">
    <location>
        <begin position="45"/>
        <end position="91"/>
    </location>
</feature>
<evidence type="ECO:0000313" key="3">
    <source>
        <dbReference type="Proteomes" id="UP000001261"/>
    </source>
</evidence>
<dbReference type="OrthoDB" id="2687876at2759"/>
<sequence>MSFGTAYRWDKPWIGKLNLDPAEWHGDEPLELGPDEETDPKFKSAGKLGRMPLELIYKICLKLDVVTLANFRAASSSYRAVVDSVLQYRRLEEHAKDALKLLAITGVGKQYSLEEVYDELCQPWCRACGKFGAYLFLPTLRRCCHNCHFIAPELYVASFAEVISNYGLPPDVASKLHVVHSLAGWYGTMRSNELWVHRDALVSTYEAEQLALGLYGSEANMVRAFNRRKMRTQRSAPKQAQKSAQSTWLTGNFATLPRSAPMSIAPARFLFCRQFPLTRHFMATIAFPYFDQSTRASESGVYCKACTVAFERTIVDMEDTHELLLEILDQRYHRAYLEEDMPEHFATCSSMQMRLHDFPSAMLPNWPYHREGEDFLIEYEEPAEEELESDS</sequence>
<reference evidence="3" key="2">
    <citation type="journal article" date="2010" name="Genome Res.">
        <title>Population genomic sequencing of Coccidioides fungi reveals recent hybridization and transposon control.</title>
        <authorList>
            <person name="Neafsey D.E."/>
            <person name="Barker B.M."/>
            <person name="Sharpton T.J."/>
            <person name="Stajich J.E."/>
            <person name="Park D.J."/>
            <person name="Whiston E."/>
            <person name="Hung C.-Y."/>
            <person name="McMahan C."/>
            <person name="White J."/>
            <person name="Sykes S."/>
            <person name="Heiman D."/>
            <person name="Young S."/>
            <person name="Zeng Q."/>
            <person name="Abouelleil A."/>
            <person name="Aftuck L."/>
            <person name="Bessette D."/>
            <person name="Brown A."/>
            <person name="FitzGerald M."/>
            <person name="Lui A."/>
            <person name="Macdonald J.P."/>
            <person name="Priest M."/>
            <person name="Orbach M.J."/>
            <person name="Galgiani J.N."/>
            <person name="Kirkland T.N."/>
            <person name="Cole G.T."/>
            <person name="Birren B.W."/>
            <person name="Henn M.R."/>
            <person name="Taylor J.W."/>
            <person name="Rounsley S.D."/>
        </authorList>
    </citation>
    <scope>GENOME REANNOTATION</scope>
    <source>
        <strain evidence="3">RS</strain>
    </source>
</reference>
<dbReference type="InterPro" id="IPR036047">
    <property type="entry name" value="F-box-like_dom_sf"/>
</dbReference>
<gene>
    <name evidence="2" type="ORF">CIMG_00144</name>
</gene>
<protein>
    <recommendedName>
        <fullName evidence="1">F-box domain-containing protein</fullName>
    </recommendedName>
</protein>
<dbReference type="EMBL" id="GG704911">
    <property type="protein sequence ID" value="EAS34790.3"/>
    <property type="molecule type" value="Genomic_DNA"/>
</dbReference>
<dbReference type="GeneID" id="4566268"/>
<dbReference type="STRING" id="246410.J3KGD3"/>
<dbReference type="OMA" id="GWYGTMR"/>
<dbReference type="PROSITE" id="PS50181">
    <property type="entry name" value="FBOX"/>
    <property type="match status" value="1"/>
</dbReference>
<dbReference type="KEGG" id="cim:CIMG_00144"/>
<dbReference type="SUPFAM" id="SSF81383">
    <property type="entry name" value="F-box domain"/>
    <property type="match status" value="1"/>
</dbReference>